<organism evidence="1 2">
    <name type="scientific">Ambispora gerdemannii</name>
    <dbReference type="NCBI Taxonomy" id="144530"/>
    <lineage>
        <taxon>Eukaryota</taxon>
        <taxon>Fungi</taxon>
        <taxon>Fungi incertae sedis</taxon>
        <taxon>Mucoromycota</taxon>
        <taxon>Glomeromycotina</taxon>
        <taxon>Glomeromycetes</taxon>
        <taxon>Archaeosporales</taxon>
        <taxon>Ambisporaceae</taxon>
        <taxon>Ambispora</taxon>
    </lineage>
</organism>
<dbReference type="AlphaFoldDB" id="A0A9N9EPF8"/>
<dbReference type="Proteomes" id="UP000789831">
    <property type="component" value="Unassembled WGS sequence"/>
</dbReference>
<evidence type="ECO:0000313" key="1">
    <source>
        <dbReference type="EMBL" id="CAG8685573.1"/>
    </source>
</evidence>
<evidence type="ECO:0000313" key="2">
    <source>
        <dbReference type="Proteomes" id="UP000789831"/>
    </source>
</evidence>
<proteinExistence type="predicted"/>
<protein>
    <submittedName>
        <fullName evidence="1">8858_t:CDS:1</fullName>
    </submittedName>
</protein>
<sequence>MENPPNAENTSKKFDVDSKDEESICGKTFKYLPGCLHMNLYFVDEHDLIEFQKDTR</sequence>
<keyword evidence="2" id="KW-1185">Reference proteome</keyword>
<gene>
    <name evidence="1" type="ORF">AGERDE_LOCUS12862</name>
</gene>
<name>A0A9N9EPF8_9GLOM</name>
<dbReference type="EMBL" id="CAJVPL010011948">
    <property type="protein sequence ID" value="CAG8685573.1"/>
    <property type="molecule type" value="Genomic_DNA"/>
</dbReference>
<comment type="caution">
    <text evidence="1">The sequence shown here is derived from an EMBL/GenBank/DDBJ whole genome shotgun (WGS) entry which is preliminary data.</text>
</comment>
<feature type="non-terminal residue" evidence="1">
    <location>
        <position position="56"/>
    </location>
</feature>
<accession>A0A9N9EPF8</accession>
<reference evidence="1" key="1">
    <citation type="submission" date="2021-06" db="EMBL/GenBank/DDBJ databases">
        <authorList>
            <person name="Kallberg Y."/>
            <person name="Tangrot J."/>
            <person name="Rosling A."/>
        </authorList>
    </citation>
    <scope>NUCLEOTIDE SEQUENCE</scope>
    <source>
        <strain evidence="1">MT106</strain>
    </source>
</reference>